<evidence type="ECO:0000259" key="6">
    <source>
        <dbReference type="SMART" id="SM01043"/>
    </source>
</evidence>
<evidence type="ECO:0000256" key="1">
    <source>
        <dbReference type="ARBA" id="ARBA00005820"/>
    </source>
</evidence>
<dbReference type="RefSeq" id="WP_006239420.1">
    <property type="nucleotide sequence ID" value="NZ_JH636049.1"/>
</dbReference>
<evidence type="ECO:0000313" key="7">
    <source>
        <dbReference type="EMBL" id="EID55264.1"/>
    </source>
</evidence>
<dbReference type="Gene3D" id="1.10.10.10">
    <property type="entry name" value="Winged helix-like DNA-binding domain superfamily/Winged helix DNA-binding domain"/>
    <property type="match status" value="2"/>
</dbReference>
<dbReference type="Pfam" id="PF25872">
    <property type="entry name" value="HTH_77"/>
    <property type="match status" value="1"/>
</dbReference>
<dbReference type="InterPro" id="IPR027417">
    <property type="entry name" value="P-loop_NTPase"/>
</dbReference>
<dbReference type="Gene3D" id="1.25.40.10">
    <property type="entry name" value="Tetratricopeptide repeat domain"/>
    <property type="match status" value="3"/>
</dbReference>
<dbReference type="CDD" id="cd15831">
    <property type="entry name" value="BTAD"/>
    <property type="match status" value="1"/>
</dbReference>
<dbReference type="AlphaFoldDB" id="I0V561"/>
<dbReference type="SUPFAM" id="SSF52540">
    <property type="entry name" value="P-loop containing nucleoside triphosphate hydrolases"/>
    <property type="match status" value="1"/>
</dbReference>
<feature type="domain" description="OmpR/PhoB-type" evidence="5">
    <location>
        <begin position="17"/>
        <end position="89"/>
    </location>
</feature>
<dbReference type="STRING" id="882086.SacxiDRAFT_3054"/>
<dbReference type="Proteomes" id="UP000004691">
    <property type="component" value="Unassembled WGS sequence"/>
</dbReference>
<dbReference type="SMART" id="SM01043">
    <property type="entry name" value="BTAD"/>
    <property type="match status" value="1"/>
</dbReference>
<dbReference type="PANTHER" id="PTHR35807">
    <property type="entry name" value="TRANSCRIPTIONAL REGULATOR REDD-RELATED"/>
    <property type="match status" value="1"/>
</dbReference>
<dbReference type="eggNOG" id="COG0457">
    <property type="taxonomic scope" value="Bacteria"/>
</dbReference>
<dbReference type="eggNOG" id="COG3629">
    <property type="taxonomic scope" value="Bacteria"/>
</dbReference>
<evidence type="ECO:0000256" key="4">
    <source>
        <dbReference type="ARBA" id="ARBA00023163"/>
    </source>
</evidence>
<dbReference type="SUPFAM" id="SSF46894">
    <property type="entry name" value="C-terminal effector domain of the bipartite response regulators"/>
    <property type="match status" value="1"/>
</dbReference>
<comment type="similarity">
    <text evidence="1">Belongs to the AfsR/DnrI/RedD regulatory family.</text>
</comment>
<name>I0V561_9PSEU</name>
<dbReference type="SUPFAM" id="SSF48452">
    <property type="entry name" value="TPR-like"/>
    <property type="match status" value="3"/>
</dbReference>
<dbReference type="HOGENOM" id="CLU_004665_2_0_11"/>
<dbReference type="OrthoDB" id="581105at2"/>
<dbReference type="InterPro" id="IPR036388">
    <property type="entry name" value="WH-like_DNA-bd_sf"/>
</dbReference>
<dbReference type="PANTHER" id="PTHR35807:SF1">
    <property type="entry name" value="TRANSCRIPTIONAL REGULATOR REDD"/>
    <property type="match status" value="1"/>
</dbReference>
<keyword evidence="4" id="KW-0804">Transcription</keyword>
<dbReference type="EMBL" id="JH636049">
    <property type="protein sequence ID" value="EID55264.1"/>
    <property type="molecule type" value="Genomic_DNA"/>
</dbReference>
<dbReference type="eggNOG" id="COG3903">
    <property type="taxonomic scope" value="Bacteria"/>
</dbReference>
<dbReference type="InterPro" id="IPR001867">
    <property type="entry name" value="OmpR/PhoB-type_DNA-bd"/>
</dbReference>
<dbReference type="InterPro" id="IPR051677">
    <property type="entry name" value="AfsR-DnrI-RedD_regulator"/>
</dbReference>
<dbReference type="InterPro" id="IPR011990">
    <property type="entry name" value="TPR-like_helical_dom_sf"/>
</dbReference>
<dbReference type="Pfam" id="PF03704">
    <property type="entry name" value="BTAD"/>
    <property type="match status" value="1"/>
</dbReference>
<organism evidence="7 8">
    <name type="scientific">Saccharomonospora xinjiangensis XJ-54</name>
    <dbReference type="NCBI Taxonomy" id="882086"/>
    <lineage>
        <taxon>Bacteria</taxon>
        <taxon>Bacillati</taxon>
        <taxon>Actinomycetota</taxon>
        <taxon>Actinomycetes</taxon>
        <taxon>Pseudonocardiales</taxon>
        <taxon>Pseudonocardiaceae</taxon>
        <taxon>Saccharomonospora</taxon>
    </lineage>
</organism>
<dbReference type="GO" id="GO:0043531">
    <property type="term" value="F:ADP binding"/>
    <property type="evidence" value="ECO:0007669"/>
    <property type="project" value="InterPro"/>
</dbReference>
<gene>
    <name evidence="7" type="ORF">SacxiDRAFT_3054</name>
</gene>
<dbReference type="InterPro" id="IPR005158">
    <property type="entry name" value="BTAD"/>
</dbReference>
<dbReference type="InterPro" id="IPR016032">
    <property type="entry name" value="Sig_transdc_resp-reg_C-effctor"/>
</dbReference>
<sequence length="1023" mass="109697">MTRFGLLGPLVVTDSEGDVLRLRSERQKALLAVLLCHANEPVRTDLLVETLWPERPPKSYASNLHTYLSRLRDRLPGLEIDHAADGYRMCVPSEDVDALVFTSSLASARDAAGGGDLLGAATRFRRALELWRGPALADVHVPTLYPVLSTWEQERLTATEEWAEAALALGAHAEVITELRPFLTRNPLRERAAALLMVALLRAGRQAEALAVYTATRSTLVRELGVEPTEELRRTHAAVLRGEDIGPAPISLSAVVRAPTPWPVRQLPADVVGFTGRDRELGELVAALSGSVPVPVVVVSGAPGVGKSALALRAAHEVAGDFPDGHLYVHLTGVSAPQDPGAALADVLRALGVAGPLIPDDVHARAALLRATLAGRRVLVVLDDAASAEQVHPLLPGTPGCAVLVTSRRRLSGLAATHRLTVAPMTDEEALTLLGDLVGSGRMHADPAAAHRIVTACGRLPLALRIAGTRLIRRPELTPRHLADRLDDQRTRLRELALSDRDVAGSIAISYDSLDTRSRWALRGFALCGDVSIPGWVAEVLVGEDDVDQVIDELVEASLLTSTETDGTGEPRYRLHALIRVFAQAHSDASRTPGEQLAALRRITDAAIGLADAAARQLPWTLPLPALTGEDPPPPQPLPRATVARLVDDPHVWFETERNNLVAVMGSIFRIGWRREAMLLLERLTTFLWLQGAFADLRECHDTMRRAAVDAGEPEIAAWSAAYLAMLAHARGEHAEAVRRYRSVVTELADAGRTRETGWLTANLGTCLIGLGRPAEGLAEIERAARLLDDDPAGLHQCDTARSYALTRLGRLDDALDSSRRALARGRMCGDPVRVALSLDGLAWNLALDGDWQHAGELADEAVSLARTLPVRSLLARSLRTLGAVAAGKGARAEAVAAYTEAHDIARRLGERPRELSCLRALASAWIGDGRAAEAVVALRRCLSEFESMGSVASTAITWRVLARAHKAVGDLTSAEHADTEADRLLNPDDRGAARLISALLVLTRDAGHASAYPASPPVSGCS</sequence>
<dbReference type="Pfam" id="PF00931">
    <property type="entry name" value="NB-ARC"/>
    <property type="match status" value="1"/>
</dbReference>
<keyword evidence="2" id="KW-0805">Transcription regulation</keyword>
<evidence type="ECO:0000256" key="3">
    <source>
        <dbReference type="ARBA" id="ARBA00023125"/>
    </source>
</evidence>
<dbReference type="PRINTS" id="PR00364">
    <property type="entry name" value="DISEASERSIST"/>
</dbReference>
<dbReference type="SMART" id="SM00862">
    <property type="entry name" value="Trans_reg_C"/>
    <property type="match status" value="1"/>
</dbReference>
<evidence type="ECO:0000256" key="2">
    <source>
        <dbReference type="ARBA" id="ARBA00023015"/>
    </source>
</evidence>
<evidence type="ECO:0000313" key="8">
    <source>
        <dbReference type="Proteomes" id="UP000004691"/>
    </source>
</evidence>
<keyword evidence="3 7" id="KW-0238">DNA-binding</keyword>
<dbReference type="GO" id="GO:0006355">
    <property type="term" value="P:regulation of DNA-templated transcription"/>
    <property type="evidence" value="ECO:0007669"/>
    <property type="project" value="InterPro"/>
</dbReference>
<evidence type="ECO:0000259" key="5">
    <source>
        <dbReference type="SMART" id="SM00862"/>
    </source>
</evidence>
<dbReference type="Gene3D" id="3.40.50.300">
    <property type="entry name" value="P-loop containing nucleotide triphosphate hydrolases"/>
    <property type="match status" value="1"/>
</dbReference>
<dbReference type="InterPro" id="IPR058852">
    <property type="entry name" value="HTH_77"/>
</dbReference>
<feature type="domain" description="Bacterial transcriptional activator" evidence="6">
    <location>
        <begin position="96"/>
        <end position="240"/>
    </location>
</feature>
<dbReference type="GO" id="GO:0003677">
    <property type="term" value="F:DNA binding"/>
    <property type="evidence" value="ECO:0007669"/>
    <property type="project" value="UniProtKB-KW"/>
</dbReference>
<protein>
    <submittedName>
        <fullName evidence="7">DNA-binding transcriptional activator of the SARP family</fullName>
    </submittedName>
</protein>
<accession>I0V561</accession>
<proteinExistence type="inferred from homology"/>
<keyword evidence="8" id="KW-1185">Reference proteome</keyword>
<reference evidence="7 8" key="1">
    <citation type="submission" date="2012-01" db="EMBL/GenBank/DDBJ databases">
        <title>Improved High-Quality Draft sequence of Saccharomonospora xinjiangensis XJ-54.</title>
        <authorList>
            <consortium name="US DOE Joint Genome Institute"/>
            <person name="Lucas S."/>
            <person name="Han J."/>
            <person name="Lapidus A."/>
            <person name="Cheng J.-F."/>
            <person name="Goodwin L."/>
            <person name="Pitluck S."/>
            <person name="Peters L."/>
            <person name="Mikhailova N."/>
            <person name="Teshima H."/>
            <person name="Detter J.C."/>
            <person name="Han C."/>
            <person name="Tapia R."/>
            <person name="Land M."/>
            <person name="Hauser L."/>
            <person name="Kyrpides N."/>
            <person name="Ivanova N."/>
            <person name="Pagani I."/>
            <person name="Brambilla E.-M."/>
            <person name="Klenk H.-P."/>
            <person name="Woyke T."/>
        </authorList>
    </citation>
    <scope>NUCLEOTIDE SEQUENCE [LARGE SCALE GENOMIC DNA]</scope>
    <source>
        <strain evidence="7 8">XJ-54</strain>
    </source>
</reference>
<dbReference type="GO" id="GO:0000160">
    <property type="term" value="P:phosphorelay signal transduction system"/>
    <property type="evidence" value="ECO:0007669"/>
    <property type="project" value="InterPro"/>
</dbReference>
<dbReference type="InterPro" id="IPR002182">
    <property type="entry name" value="NB-ARC"/>
</dbReference>